<dbReference type="Pfam" id="PF24038">
    <property type="entry name" value="DUF7347"/>
    <property type="match status" value="1"/>
</dbReference>
<dbReference type="Proteomes" id="UP001589608">
    <property type="component" value="Unassembled WGS sequence"/>
</dbReference>
<feature type="domain" description="DUF7347" evidence="1">
    <location>
        <begin position="9"/>
        <end position="80"/>
    </location>
</feature>
<dbReference type="Gene3D" id="1.10.10.10">
    <property type="entry name" value="Winged helix-like DNA-binding domain superfamily/Winged helix DNA-binding domain"/>
    <property type="match status" value="1"/>
</dbReference>
<sequence>MDYGAIYGALEFLAHRWTMEILASLADKPKGFNDLQRSVNVAHPTSFNIALQRLVDHGLVRKPSRRGQSYALTPAGERALPLVIRFVEELGLWSEDEVSHDRQAQGSS</sequence>
<dbReference type="InterPro" id="IPR055771">
    <property type="entry name" value="DUF7347"/>
</dbReference>
<organism evidence="2 3">
    <name type="scientific">Dactylosporangium vinaceum</name>
    <dbReference type="NCBI Taxonomy" id="53362"/>
    <lineage>
        <taxon>Bacteria</taxon>
        <taxon>Bacillati</taxon>
        <taxon>Actinomycetota</taxon>
        <taxon>Actinomycetes</taxon>
        <taxon>Micromonosporales</taxon>
        <taxon>Micromonosporaceae</taxon>
        <taxon>Dactylosporangium</taxon>
    </lineage>
</organism>
<dbReference type="EMBL" id="JBHMCA010000019">
    <property type="protein sequence ID" value="MFB9443044.1"/>
    <property type="molecule type" value="Genomic_DNA"/>
</dbReference>
<comment type="caution">
    <text evidence="2">The sequence shown here is derived from an EMBL/GenBank/DDBJ whole genome shotgun (WGS) entry which is preliminary data.</text>
</comment>
<evidence type="ECO:0000259" key="1">
    <source>
        <dbReference type="Pfam" id="PF24038"/>
    </source>
</evidence>
<dbReference type="SUPFAM" id="SSF46785">
    <property type="entry name" value="Winged helix' DNA-binding domain"/>
    <property type="match status" value="1"/>
</dbReference>
<dbReference type="InterPro" id="IPR036390">
    <property type="entry name" value="WH_DNA-bd_sf"/>
</dbReference>
<dbReference type="PANTHER" id="PTHR33204">
    <property type="entry name" value="TRANSCRIPTIONAL REGULATOR, MARR FAMILY"/>
    <property type="match status" value="1"/>
</dbReference>
<dbReference type="RefSeq" id="WP_223099521.1">
    <property type="nucleotide sequence ID" value="NZ_CP061913.1"/>
</dbReference>
<evidence type="ECO:0000313" key="2">
    <source>
        <dbReference type="EMBL" id="MFB9443044.1"/>
    </source>
</evidence>
<dbReference type="InterPro" id="IPR036388">
    <property type="entry name" value="WH-like_DNA-bd_sf"/>
</dbReference>
<dbReference type="PANTHER" id="PTHR33204:SF18">
    <property type="entry name" value="TRANSCRIPTIONAL REGULATORY PROTEIN"/>
    <property type="match status" value="1"/>
</dbReference>
<proteinExistence type="predicted"/>
<keyword evidence="3" id="KW-1185">Reference proteome</keyword>
<accession>A0ABV5M2G0</accession>
<name>A0ABV5M2G0_9ACTN</name>
<gene>
    <name evidence="2" type="ORF">ACFFTR_08110</name>
</gene>
<reference evidence="2 3" key="1">
    <citation type="submission" date="2024-09" db="EMBL/GenBank/DDBJ databases">
        <authorList>
            <person name="Sun Q."/>
            <person name="Mori K."/>
        </authorList>
    </citation>
    <scope>NUCLEOTIDE SEQUENCE [LARGE SCALE GENOMIC DNA]</scope>
    <source>
        <strain evidence="2 3">JCM 3307</strain>
    </source>
</reference>
<protein>
    <submittedName>
        <fullName evidence="2">Winged helix-turn-helix transcriptional regulator</fullName>
    </submittedName>
</protein>
<evidence type="ECO:0000313" key="3">
    <source>
        <dbReference type="Proteomes" id="UP001589608"/>
    </source>
</evidence>